<evidence type="ECO:0000313" key="1">
    <source>
        <dbReference type="EMBL" id="KAK1763390.1"/>
    </source>
</evidence>
<dbReference type="GeneID" id="85306152"/>
<sequence length="224" mass="24656">MLTQVIRFTLPSPSTISASGFSSLRRSASAAGAAAQYYGYTVPTRSYPLPREKHEICWVIEWPASADRGSVMAELKDLSAGDATSLLFQFADSQASDLRQAFEAPVCEFACISISSDAPLEDSALQTSMHKTYTDTYKIRGFTGGHWSYASNTNETHGVPSDVVPEPRLAEGDRRLGVYFLGWESIELHEDGTGTPEFSEEIDKLRPYFGPGTGAWYAILRKHQ</sequence>
<gene>
    <name evidence="1" type="ORF">QBC33DRAFT_246910</name>
</gene>
<name>A0AAJ0BSD1_9PEZI</name>
<dbReference type="AlphaFoldDB" id="A0AAJ0BSD1"/>
<reference evidence="1" key="1">
    <citation type="submission" date="2023-06" db="EMBL/GenBank/DDBJ databases">
        <title>Genome-scale phylogeny and comparative genomics of the fungal order Sordariales.</title>
        <authorList>
            <consortium name="Lawrence Berkeley National Laboratory"/>
            <person name="Hensen N."/>
            <person name="Bonometti L."/>
            <person name="Westerberg I."/>
            <person name="Brannstrom I.O."/>
            <person name="Guillou S."/>
            <person name="Cros-Aarteil S."/>
            <person name="Calhoun S."/>
            <person name="Haridas S."/>
            <person name="Kuo A."/>
            <person name="Mondo S."/>
            <person name="Pangilinan J."/>
            <person name="Riley R."/>
            <person name="Labutti K."/>
            <person name="Andreopoulos B."/>
            <person name="Lipzen A."/>
            <person name="Chen C."/>
            <person name="Yanf M."/>
            <person name="Daum C."/>
            <person name="Ng V."/>
            <person name="Clum A."/>
            <person name="Steindorff A."/>
            <person name="Ohm R."/>
            <person name="Martin F."/>
            <person name="Silar P."/>
            <person name="Natvig D."/>
            <person name="Lalanne C."/>
            <person name="Gautier V."/>
            <person name="Ament-Velasquez S.L."/>
            <person name="Kruys A."/>
            <person name="Hutchinson M.I."/>
            <person name="Powell A.J."/>
            <person name="Barry K."/>
            <person name="Miller A.N."/>
            <person name="Grigoriev I.V."/>
            <person name="Debuchy R."/>
            <person name="Gladieux P."/>
            <person name="Thoren M.H."/>
            <person name="Johannesson H."/>
        </authorList>
    </citation>
    <scope>NUCLEOTIDE SEQUENCE</scope>
    <source>
        <strain evidence="1">8032-3</strain>
    </source>
</reference>
<dbReference type="EMBL" id="MU839028">
    <property type="protein sequence ID" value="KAK1763390.1"/>
    <property type="molecule type" value="Genomic_DNA"/>
</dbReference>
<dbReference type="Proteomes" id="UP001244011">
    <property type="component" value="Unassembled WGS sequence"/>
</dbReference>
<dbReference type="RefSeq" id="XP_060279603.1">
    <property type="nucleotide sequence ID" value="XM_060422965.1"/>
</dbReference>
<proteinExistence type="predicted"/>
<organism evidence="1 2">
    <name type="scientific">Phialemonium atrogriseum</name>
    <dbReference type="NCBI Taxonomy" id="1093897"/>
    <lineage>
        <taxon>Eukaryota</taxon>
        <taxon>Fungi</taxon>
        <taxon>Dikarya</taxon>
        <taxon>Ascomycota</taxon>
        <taxon>Pezizomycotina</taxon>
        <taxon>Sordariomycetes</taxon>
        <taxon>Sordariomycetidae</taxon>
        <taxon>Cephalothecales</taxon>
        <taxon>Cephalothecaceae</taxon>
        <taxon>Phialemonium</taxon>
    </lineage>
</organism>
<evidence type="ECO:0000313" key="2">
    <source>
        <dbReference type="Proteomes" id="UP001244011"/>
    </source>
</evidence>
<accession>A0AAJ0BSD1</accession>
<comment type="caution">
    <text evidence="1">The sequence shown here is derived from an EMBL/GenBank/DDBJ whole genome shotgun (WGS) entry which is preliminary data.</text>
</comment>
<protein>
    <submittedName>
        <fullName evidence="1">Uncharacterized protein</fullName>
    </submittedName>
</protein>
<keyword evidence="2" id="KW-1185">Reference proteome</keyword>